<dbReference type="OrthoDB" id="2747330at2759"/>
<dbReference type="Gene3D" id="2.40.70.10">
    <property type="entry name" value="Acid Proteases"/>
    <property type="match status" value="2"/>
</dbReference>
<dbReference type="InterPro" id="IPR001461">
    <property type="entry name" value="Aspartic_peptidase_A1"/>
</dbReference>
<dbReference type="SUPFAM" id="SSF50630">
    <property type="entry name" value="Acid proteases"/>
    <property type="match status" value="1"/>
</dbReference>
<dbReference type="PROSITE" id="PS51767">
    <property type="entry name" value="PEPTIDASE_A1"/>
    <property type="match status" value="1"/>
</dbReference>
<dbReference type="FunFam" id="2.40.70.10:FF:000031">
    <property type="entry name" value="Aspartyl protease AED1"/>
    <property type="match status" value="1"/>
</dbReference>
<reference evidence="4 5" key="1">
    <citation type="journal article" date="2017" name="Mol. Plant">
        <title>The Genome of Medicinal Plant Macleaya cordata Provides New Insights into Benzylisoquinoline Alkaloids Metabolism.</title>
        <authorList>
            <person name="Liu X."/>
            <person name="Liu Y."/>
            <person name="Huang P."/>
            <person name="Ma Y."/>
            <person name="Qing Z."/>
            <person name="Tang Q."/>
            <person name="Cao H."/>
            <person name="Cheng P."/>
            <person name="Zheng Y."/>
            <person name="Yuan Z."/>
            <person name="Zhou Y."/>
            <person name="Liu J."/>
            <person name="Tang Z."/>
            <person name="Zhuo Y."/>
            <person name="Zhang Y."/>
            <person name="Yu L."/>
            <person name="Huang J."/>
            <person name="Yang P."/>
            <person name="Peng Q."/>
            <person name="Zhang J."/>
            <person name="Jiang W."/>
            <person name="Zhang Z."/>
            <person name="Lin K."/>
            <person name="Ro D.K."/>
            <person name="Chen X."/>
            <person name="Xiong X."/>
            <person name="Shang Y."/>
            <person name="Huang S."/>
            <person name="Zeng J."/>
        </authorList>
    </citation>
    <scope>NUCLEOTIDE SEQUENCE [LARGE SCALE GENOMIC DNA]</scope>
    <source>
        <strain evidence="5">cv. BLH2017</strain>
        <tissue evidence="4">Root</tissue>
    </source>
</reference>
<dbReference type="PANTHER" id="PTHR13683">
    <property type="entry name" value="ASPARTYL PROTEASES"/>
    <property type="match status" value="1"/>
</dbReference>
<feature type="active site" evidence="2">
    <location>
        <position position="294"/>
    </location>
</feature>
<evidence type="ECO:0000256" key="2">
    <source>
        <dbReference type="PIRSR" id="PIRSR601461-1"/>
    </source>
</evidence>
<dbReference type="Proteomes" id="UP000195402">
    <property type="component" value="Unassembled WGS sequence"/>
</dbReference>
<organism evidence="4 5">
    <name type="scientific">Macleaya cordata</name>
    <name type="common">Five-seeded plume-poppy</name>
    <name type="synonym">Bocconia cordata</name>
    <dbReference type="NCBI Taxonomy" id="56857"/>
    <lineage>
        <taxon>Eukaryota</taxon>
        <taxon>Viridiplantae</taxon>
        <taxon>Streptophyta</taxon>
        <taxon>Embryophyta</taxon>
        <taxon>Tracheophyta</taxon>
        <taxon>Spermatophyta</taxon>
        <taxon>Magnoliopsida</taxon>
        <taxon>Ranunculales</taxon>
        <taxon>Papaveraceae</taxon>
        <taxon>Papaveroideae</taxon>
        <taxon>Macleaya</taxon>
    </lineage>
</organism>
<evidence type="ECO:0000259" key="3">
    <source>
        <dbReference type="PROSITE" id="PS51767"/>
    </source>
</evidence>
<dbReference type="Pfam" id="PF14543">
    <property type="entry name" value="TAXi_N"/>
    <property type="match status" value="1"/>
</dbReference>
<dbReference type="InterPro" id="IPR032799">
    <property type="entry name" value="TAXi_C"/>
</dbReference>
<keyword evidence="5" id="KW-1185">Reference proteome</keyword>
<sequence length="415" mass="44114">MSNDGIHLTLHKVDGPSSSQPLINILTRDEGRIRALNSRLTKTTVTPSSRSHDPRRKAVSIPVQPGASLNTGSYYINLGFGTPAKSYALTIDTGSALTWLQCQPCQVQCHSQVGPPFDPTASTTYKFISCDAAECSGLDAATQNPSSCTKNNVCIYTATYGDGSISKGHLSRDTLTIAPTEILPGFIYGCGQDTHGVFGKEAGLVGLSRNNLSMLGQLSSKYGYVFSYCLPTDSSNGTLSIGPSSDDPTTYKFTPMLADPQGSGLYFLELTGITVGSKLLNVSAEKYKTSTIIDSGAVITRLPLTVYTALRAVFVEAMSKYESTPKYLSFDTCFNGSSGGISVPEVTLMFQGGADLKLGAQNIVLEGRPGEFCLAFISNKDDTEIAIIGSLQQETFTVAYDVTNSKIGFAADGCK</sequence>
<dbReference type="PANTHER" id="PTHR13683:SF809">
    <property type="entry name" value="PEPTIDASE A1 DOMAIN-CONTAINING PROTEIN"/>
    <property type="match status" value="1"/>
</dbReference>
<dbReference type="AlphaFoldDB" id="A0A200QG33"/>
<dbReference type="GO" id="GO:0004190">
    <property type="term" value="F:aspartic-type endopeptidase activity"/>
    <property type="evidence" value="ECO:0007669"/>
    <property type="project" value="InterPro"/>
</dbReference>
<dbReference type="OMA" id="QVGPRFN"/>
<feature type="domain" description="Peptidase A1" evidence="3">
    <location>
        <begin position="74"/>
        <end position="410"/>
    </location>
</feature>
<evidence type="ECO:0000313" key="5">
    <source>
        <dbReference type="Proteomes" id="UP000195402"/>
    </source>
</evidence>
<dbReference type="InterPro" id="IPR033121">
    <property type="entry name" value="PEPTIDASE_A1"/>
</dbReference>
<protein>
    <submittedName>
        <fullName evidence="4">Peptidase A1</fullName>
    </submittedName>
</protein>
<accession>A0A200QG33</accession>
<dbReference type="InterPro" id="IPR032861">
    <property type="entry name" value="TAXi_N"/>
</dbReference>
<dbReference type="GO" id="GO:0006508">
    <property type="term" value="P:proteolysis"/>
    <property type="evidence" value="ECO:0007669"/>
    <property type="project" value="InterPro"/>
</dbReference>
<evidence type="ECO:0000256" key="1">
    <source>
        <dbReference type="ARBA" id="ARBA00007447"/>
    </source>
</evidence>
<feature type="active site" evidence="2">
    <location>
        <position position="92"/>
    </location>
</feature>
<proteinExistence type="inferred from homology"/>
<evidence type="ECO:0000313" key="4">
    <source>
        <dbReference type="EMBL" id="OVA09392.1"/>
    </source>
</evidence>
<dbReference type="STRING" id="56857.A0A200QG33"/>
<dbReference type="Pfam" id="PF14541">
    <property type="entry name" value="TAXi_C"/>
    <property type="match status" value="1"/>
</dbReference>
<name>A0A200QG33_MACCD</name>
<comment type="similarity">
    <text evidence="1">Belongs to the peptidase A1 family.</text>
</comment>
<dbReference type="InterPro" id="IPR021109">
    <property type="entry name" value="Peptidase_aspartic_dom_sf"/>
</dbReference>
<comment type="caution">
    <text evidence="4">The sequence shown here is derived from an EMBL/GenBank/DDBJ whole genome shotgun (WGS) entry which is preliminary data.</text>
</comment>
<dbReference type="InParanoid" id="A0A200QG33"/>
<dbReference type="FunFam" id="2.40.70.10:FF:000013">
    <property type="entry name" value="Aspartyl protease AED1"/>
    <property type="match status" value="1"/>
</dbReference>
<dbReference type="EMBL" id="MVGT01002090">
    <property type="protein sequence ID" value="OVA09392.1"/>
    <property type="molecule type" value="Genomic_DNA"/>
</dbReference>
<gene>
    <name evidence="4" type="ORF">BVC80_3951g1</name>
</gene>